<comment type="caution">
    <text evidence="2">The sequence shown here is derived from an EMBL/GenBank/DDBJ whole genome shotgun (WGS) entry which is preliminary data.</text>
</comment>
<protein>
    <recommendedName>
        <fullName evidence="1">ArnR1-like winged helix-turn-helix domain-containing protein</fullName>
    </recommendedName>
</protein>
<evidence type="ECO:0000259" key="1">
    <source>
        <dbReference type="Pfam" id="PF14947"/>
    </source>
</evidence>
<dbReference type="OrthoDB" id="116639at2157"/>
<keyword evidence="3" id="KW-1185">Reference proteome</keyword>
<dbReference type="InterPro" id="IPR036390">
    <property type="entry name" value="WH_DNA-bd_sf"/>
</dbReference>
<reference evidence="2" key="1">
    <citation type="submission" date="2014-12" db="EMBL/GenBank/DDBJ databases">
        <authorList>
            <person name="Huang H.-H."/>
            <person name="Chen S.-C."/>
            <person name="Lai M.-C."/>
        </authorList>
    </citation>
    <scope>NUCLEOTIDE SEQUENCE</scope>
    <source>
        <strain evidence="2">K1F9705b</strain>
    </source>
</reference>
<dbReference type="Pfam" id="PF14947">
    <property type="entry name" value="HTH_45"/>
    <property type="match status" value="1"/>
</dbReference>
<organism evidence="2 3">
    <name type="scientific">Methanocalculus chunghsingensis</name>
    <dbReference type="NCBI Taxonomy" id="156457"/>
    <lineage>
        <taxon>Archaea</taxon>
        <taxon>Methanobacteriati</taxon>
        <taxon>Methanobacteriota</taxon>
        <taxon>Stenosarchaea group</taxon>
        <taxon>Methanomicrobia</taxon>
        <taxon>Methanomicrobiales</taxon>
        <taxon>Methanocalculaceae</taxon>
        <taxon>Methanocalculus</taxon>
    </lineage>
</organism>
<dbReference type="EMBL" id="JWHL01000022">
    <property type="protein sequence ID" value="MBR1369861.1"/>
    <property type="molecule type" value="Genomic_DNA"/>
</dbReference>
<dbReference type="InterPro" id="IPR036388">
    <property type="entry name" value="WH-like_DNA-bd_sf"/>
</dbReference>
<accession>A0A8J7W8T9</accession>
<dbReference type="Proteomes" id="UP000730161">
    <property type="component" value="Unassembled WGS sequence"/>
</dbReference>
<dbReference type="RefSeq" id="WP_211531614.1">
    <property type="nucleotide sequence ID" value="NZ_JWHL01000022.1"/>
</dbReference>
<feature type="domain" description="ArnR1-like winged helix-turn-helix" evidence="1">
    <location>
        <begin position="4"/>
        <end position="72"/>
    </location>
</feature>
<proteinExistence type="predicted"/>
<dbReference type="Gene3D" id="1.10.10.10">
    <property type="entry name" value="Winged helix-like DNA-binding domain superfamily/Winged helix DNA-binding domain"/>
    <property type="match status" value="1"/>
</dbReference>
<dbReference type="AlphaFoldDB" id="A0A8J7W8T9"/>
<gene>
    <name evidence="2" type="ORF">RJ53_10380</name>
</gene>
<dbReference type="InterPro" id="IPR038723">
    <property type="entry name" value="ArnR1-like_HTH"/>
</dbReference>
<dbReference type="SUPFAM" id="SSF46785">
    <property type="entry name" value="Winged helix' DNA-binding domain"/>
    <property type="match status" value="1"/>
</dbReference>
<name>A0A8J7W8T9_9EURY</name>
<evidence type="ECO:0000313" key="3">
    <source>
        <dbReference type="Proteomes" id="UP000730161"/>
    </source>
</evidence>
<sequence>MSGRRTAYEIYWEILVFCRKPQSFTGIINRCDLNSKTGQEYLGFLMEKEYLMETIEGDKKRYSSTGKAGEYITLFNSLYQKLFDTAPTFKL</sequence>
<evidence type="ECO:0000313" key="2">
    <source>
        <dbReference type="EMBL" id="MBR1369861.1"/>
    </source>
</evidence>